<dbReference type="InterPro" id="IPR001077">
    <property type="entry name" value="COMT_C"/>
</dbReference>
<dbReference type="InterPro" id="IPR049480">
    <property type="entry name" value="BVU_1015-like_N"/>
</dbReference>
<dbReference type="Gene3D" id="3.40.50.150">
    <property type="entry name" value="Vaccinia Virus protein VP39"/>
    <property type="match status" value="1"/>
</dbReference>
<dbReference type="InterPro" id="IPR036388">
    <property type="entry name" value="WH-like_DNA-bd_sf"/>
</dbReference>
<keyword evidence="3" id="KW-0949">S-adenosyl-L-methionine</keyword>
<dbReference type="Pfam" id="PF21212">
    <property type="entry name" value="Dimerisation2-like_dom"/>
    <property type="match status" value="1"/>
</dbReference>
<evidence type="ECO:0000259" key="4">
    <source>
        <dbReference type="Pfam" id="PF00891"/>
    </source>
</evidence>
<comment type="caution">
    <text evidence="6">The sequence shown here is derived from an EMBL/GenBank/DDBJ whole genome shotgun (WGS) entry which is preliminary data.</text>
</comment>
<evidence type="ECO:0000313" key="6">
    <source>
        <dbReference type="EMBL" id="TPH13890.1"/>
    </source>
</evidence>
<dbReference type="OrthoDB" id="9805418at2"/>
<dbReference type="RefSeq" id="WP_140604008.1">
    <property type="nucleotide sequence ID" value="NZ_SAWY01000027.1"/>
</dbReference>
<keyword evidence="2 6" id="KW-0808">Transferase</keyword>
<dbReference type="Gene3D" id="1.10.10.10">
    <property type="entry name" value="Winged helix-like DNA-binding domain superfamily/Winged helix DNA-binding domain"/>
    <property type="match status" value="1"/>
</dbReference>
<dbReference type="SUPFAM" id="SSF46785">
    <property type="entry name" value="Winged helix' DNA-binding domain"/>
    <property type="match status" value="1"/>
</dbReference>
<organism evidence="6 7">
    <name type="scientific">Litorilituus lipolyticus</name>
    <dbReference type="NCBI Taxonomy" id="2491017"/>
    <lineage>
        <taxon>Bacteria</taxon>
        <taxon>Pseudomonadati</taxon>
        <taxon>Pseudomonadota</taxon>
        <taxon>Gammaproteobacteria</taxon>
        <taxon>Alteromonadales</taxon>
        <taxon>Colwelliaceae</taxon>
        <taxon>Litorilituus</taxon>
    </lineage>
</organism>
<dbReference type="Gene3D" id="1.20.58.1390">
    <property type="match status" value="1"/>
</dbReference>
<dbReference type="PANTHER" id="PTHR43712">
    <property type="entry name" value="PUTATIVE (AFU_ORTHOLOGUE AFUA_4G14580)-RELATED"/>
    <property type="match status" value="1"/>
</dbReference>
<name>A0A502KQ96_9GAMM</name>
<gene>
    <name evidence="6" type="ORF">EPA86_12210</name>
</gene>
<dbReference type="GO" id="GO:0008171">
    <property type="term" value="F:O-methyltransferase activity"/>
    <property type="evidence" value="ECO:0007669"/>
    <property type="project" value="InterPro"/>
</dbReference>
<proteinExistence type="predicted"/>
<feature type="domain" description="O-methyltransferase C-terminal" evidence="4">
    <location>
        <begin position="120"/>
        <end position="334"/>
    </location>
</feature>
<dbReference type="EMBL" id="SAWY01000027">
    <property type="protein sequence ID" value="TPH13890.1"/>
    <property type="molecule type" value="Genomic_DNA"/>
</dbReference>
<protein>
    <submittedName>
        <fullName evidence="6">Class I SAM-dependent methyltransferase</fullName>
    </submittedName>
</protein>
<keyword evidence="1 6" id="KW-0489">Methyltransferase</keyword>
<accession>A0A502KQ96</accession>
<dbReference type="SUPFAM" id="SSF53335">
    <property type="entry name" value="S-adenosyl-L-methionine-dependent methyltransferases"/>
    <property type="match status" value="1"/>
</dbReference>
<dbReference type="InterPro" id="IPR029063">
    <property type="entry name" value="SAM-dependent_MTases_sf"/>
</dbReference>
<dbReference type="InterPro" id="IPR036390">
    <property type="entry name" value="WH_DNA-bd_sf"/>
</dbReference>
<dbReference type="PANTHER" id="PTHR43712:SF2">
    <property type="entry name" value="O-METHYLTRANSFERASE CICE"/>
    <property type="match status" value="1"/>
</dbReference>
<sequence>MFNYSSNKNISAVEALSQAQYIAFSPFIFQATATLKDLNILDTIEDAGKLGISLNEIATKCELSDYGVKVLLDFALSIGVISLKENNYLLSKVGYFLQNDEMSKVNFEFNQHFCYQGLEHLSEAIKKGKPEGLKVFGEWQTLYPALTSLPEKVSKSWFDFDHYYSDHAFDEALKVVFKNKPSTLLDIGGNTGRWSLKCLAHDKDVNIVIMDLAEQLAVATKNIETAGFSNRFTPYPCNMLSENQELYQGADAIWMSQFLDCFSPKEITNILLKVKHSMQPETKLYIMETFIDRQKFEAASFSLNATSLYFTCFANGNSRMYESNDMISLIESAGLTITEQIDQVGLGHTLLVCSA</sequence>
<evidence type="ECO:0000256" key="3">
    <source>
        <dbReference type="ARBA" id="ARBA00022691"/>
    </source>
</evidence>
<dbReference type="AlphaFoldDB" id="A0A502KQ96"/>
<dbReference type="Pfam" id="PF00891">
    <property type="entry name" value="Methyltransf_2"/>
    <property type="match status" value="1"/>
</dbReference>
<dbReference type="PROSITE" id="PS51683">
    <property type="entry name" value="SAM_OMT_II"/>
    <property type="match status" value="1"/>
</dbReference>
<feature type="domain" description="BVU-1015-like N-terminal dimerisation-like" evidence="5">
    <location>
        <begin position="18"/>
        <end position="88"/>
    </location>
</feature>
<dbReference type="Proteomes" id="UP000315303">
    <property type="component" value="Unassembled WGS sequence"/>
</dbReference>
<evidence type="ECO:0000256" key="2">
    <source>
        <dbReference type="ARBA" id="ARBA00022679"/>
    </source>
</evidence>
<dbReference type="GO" id="GO:0032259">
    <property type="term" value="P:methylation"/>
    <property type="evidence" value="ECO:0007669"/>
    <property type="project" value="UniProtKB-KW"/>
</dbReference>
<evidence type="ECO:0000313" key="7">
    <source>
        <dbReference type="Proteomes" id="UP000315303"/>
    </source>
</evidence>
<evidence type="ECO:0000259" key="5">
    <source>
        <dbReference type="Pfam" id="PF21212"/>
    </source>
</evidence>
<keyword evidence="7" id="KW-1185">Reference proteome</keyword>
<reference evidence="6 7" key="1">
    <citation type="submission" date="2019-01" db="EMBL/GenBank/DDBJ databases">
        <title>Litorilituus lipolytica sp. nov., isolated from intertidal sand of the Yellow Sea in China.</title>
        <authorList>
            <person name="Liu A."/>
        </authorList>
    </citation>
    <scope>NUCLEOTIDE SEQUENCE [LARGE SCALE GENOMIC DNA]</scope>
    <source>
        <strain evidence="6 7">RZ04</strain>
    </source>
</reference>
<evidence type="ECO:0000256" key="1">
    <source>
        <dbReference type="ARBA" id="ARBA00022603"/>
    </source>
</evidence>
<dbReference type="InterPro" id="IPR016461">
    <property type="entry name" value="COMT-like"/>
</dbReference>